<dbReference type="PANTHER" id="PTHR17117">
    <property type="entry name" value="NADH-UBIQUINONE OXIDOREDUCTASE"/>
    <property type="match status" value="1"/>
</dbReference>
<dbReference type="Pfam" id="PF15880">
    <property type="entry name" value="NDUFV3"/>
    <property type="match status" value="1"/>
</dbReference>
<protein>
    <recommendedName>
        <fullName evidence="3">NADH dehydrogenase [ubiquinone] flavoprotein 3, mitochondrial</fullName>
    </recommendedName>
</protein>
<sequence>MQITQSVAMTERRQDMWSTVAMTKSYDAEHRKVLGLFHTYSKPRIMQETTKEKNNSIITARHEDLPLEPRAAPKEPFDNTKYQNLQHFSYTPFTFVDVDVELAKLRLPQPSSGRPSPRH</sequence>
<dbReference type="PANTHER" id="PTHR17117:SF3">
    <property type="entry name" value="NADH DEHYDROGENASE [UBIQUINONE] FLAVOPROTEIN 3, MITOCHONDRIAL"/>
    <property type="match status" value="1"/>
</dbReference>
<evidence type="ECO:0000313" key="1">
    <source>
        <dbReference type="EMBL" id="CAJ0932438.1"/>
    </source>
</evidence>
<comment type="caution">
    <text evidence="1">The sequence shown here is derived from an EMBL/GenBank/DDBJ whole genome shotgun (WGS) entry which is preliminary data.</text>
</comment>
<dbReference type="EMBL" id="CAUEEQ010008516">
    <property type="protein sequence ID" value="CAJ0932438.1"/>
    <property type="molecule type" value="Genomic_DNA"/>
</dbReference>
<gene>
    <name evidence="1" type="ORF">RIMI_LOCUS5080304</name>
</gene>
<keyword evidence="2" id="KW-1185">Reference proteome</keyword>
<reference evidence="1" key="1">
    <citation type="submission" date="2023-07" db="EMBL/GenBank/DDBJ databases">
        <authorList>
            <person name="Stuckert A."/>
        </authorList>
    </citation>
    <scope>NUCLEOTIDE SEQUENCE</scope>
</reference>
<proteinExistence type="predicted"/>
<evidence type="ECO:0008006" key="3">
    <source>
        <dbReference type="Google" id="ProtNLM"/>
    </source>
</evidence>
<evidence type="ECO:0000313" key="2">
    <source>
        <dbReference type="Proteomes" id="UP001176940"/>
    </source>
</evidence>
<organism evidence="1 2">
    <name type="scientific">Ranitomeya imitator</name>
    <name type="common">mimic poison frog</name>
    <dbReference type="NCBI Taxonomy" id="111125"/>
    <lineage>
        <taxon>Eukaryota</taxon>
        <taxon>Metazoa</taxon>
        <taxon>Chordata</taxon>
        <taxon>Craniata</taxon>
        <taxon>Vertebrata</taxon>
        <taxon>Euteleostomi</taxon>
        <taxon>Amphibia</taxon>
        <taxon>Batrachia</taxon>
        <taxon>Anura</taxon>
        <taxon>Neobatrachia</taxon>
        <taxon>Hyloidea</taxon>
        <taxon>Dendrobatidae</taxon>
        <taxon>Dendrobatinae</taxon>
        <taxon>Ranitomeya</taxon>
    </lineage>
</organism>
<name>A0ABN9L7P5_9NEOB</name>
<dbReference type="InterPro" id="IPR026193">
    <property type="entry name" value="NDUFV3"/>
</dbReference>
<accession>A0ABN9L7P5</accession>
<dbReference type="Proteomes" id="UP001176940">
    <property type="component" value="Unassembled WGS sequence"/>
</dbReference>